<evidence type="ECO:0000313" key="2">
    <source>
        <dbReference type="Proteomes" id="UP001604282"/>
    </source>
</evidence>
<gene>
    <name evidence="1" type="ORF">ACGFYS_19255</name>
</gene>
<protein>
    <submittedName>
        <fullName evidence="1">Uncharacterized protein</fullName>
    </submittedName>
</protein>
<keyword evidence="2" id="KW-1185">Reference proteome</keyword>
<dbReference type="RefSeq" id="WP_189849948.1">
    <property type="nucleotide sequence ID" value="NZ_BMVV01000009.1"/>
</dbReference>
<proteinExistence type="predicted"/>
<organism evidence="1 2">
    <name type="scientific">Streptomyces omiyaensis</name>
    <dbReference type="NCBI Taxonomy" id="68247"/>
    <lineage>
        <taxon>Bacteria</taxon>
        <taxon>Bacillati</taxon>
        <taxon>Actinomycetota</taxon>
        <taxon>Actinomycetes</taxon>
        <taxon>Kitasatosporales</taxon>
        <taxon>Streptomycetaceae</taxon>
        <taxon>Streptomyces</taxon>
    </lineage>
</organism>
<accession>A0ABW7BU80</accession>
<dbReference type="EMBL" id="JBICZW010000011">
    <property type="protein sequence ID" value="MFG3191068.1"/>
    <property type="molecule type" value="Genomic_DNA"/>
</dbReference>
<sequence length="168" mass="18167">MPRLRTAIHSARDRGVLPQYRPDGNVRQLVRRLDMLAPISTRHLIALLDGLHIVVAPQPSPAPPPPEPQVSPRPEITVRVEGAGGAAVFVVDGVRFARNATVIVRVVDDALAQRAFQLPSDGGGVLRMRQSIPCVSGLALHFSATDGRRDRNDLTGVLWSNTVTHSCP</sequence>
<reference evidence="1 2" key="1">
    <citation type="submission" date="2024-10" db="EMBL/GenBank/DDBJ databases">
        <title>The Natural Products Discovery Center: Release of the First 8490 Sequenced Strains for Exploring Actinobacteria Biosynthetic Diversity.</title>
        <authorList>
            <person name="Kalkreuter E."/>
            <person name="Kautsar S.A."/>
            <person name="Yang D."/>
            <person name="Bader C.D."/>
            <person name="Teijaro C.N."/>
            <person name="Fluegel L."/>
            <person name="Davis C.M."/>
            <person name="Simpson J.R."/>
            <person name="Lauterbach L."/>
            <person name="Steele A.D."/>
            <person name="Gui C."/>
            <person name="Meng S."/>
            <person name="Li G."/>
            <person name="Viehrig K."/>
            <person name="Ye F."/>
            <person name="Su P."/>
            <person name="Kiefer A.F."/>
            <person name="Nichols A."/>
            <person name="Cepeda A.J."/>
            <person name="Yan W."/>
            <person name="Fan B."/>
            <person name="Jiang Y."/>
            <person name="Adhikari A."/>
            <person name="Zheng C.-J."/>
            <person name="Schuster L."/>
            <person name="Cowan T.M."/>
            <person name="Smanski M.J."/>
            <person name="Chevrette M.G."/>
            <person name="De Carvalho L.P.S."/>
            <person name="Shen B."/>
        </authorList>
    </citation>
    <scope>NUCLEOTIDE SEQUENCE [LARGE SCALE GENOMIC DNA]</scope>
    <source>
        <strain evidence="1 2">NPDC048229</strain>
    </source>
</reference>
<comment type="caution">
    <text evidence="1">The sequence shown here is derived from an EMBL/GenBank/DDBJ whole genome shotgun (WGS) entry which is preliminary data.</text>
</comment>
<name>A0ABW7BU80_9ACTN</name>
<evidence type="ECO:0000313" key="1">
    <source>
        <dbReference type="EMBL" id="MFG3191068.1"/>
    </source>
</evidence>
<dbReference type="Proteomes" id="UP001604282">
    <property type="component" value="Unassembled WGS sequence"/>
</dbReference>